<dbReference type="InterPro" id="IPR010372">
    <property type="entry name" value="DNA_pol3_delta_N"/>
</dbReference>
<dbReference type="InterPro" id="IPR005790">
    <property type="entry name" value="DNA_polIII_delta"/>
</dbReference>
<comment type="caution">
    <text evidence="10">The sequence shown here is derived from an EMBL/GenBank/DDBJ whole genome shotgun (WGS) entry which is preliminary data.</text>
</comment>
<dbReference type="RefSeq" id="WP_367953579.1">
    <property type="nucleotide sequence ID" value="NZ_JBDPGJ010000002.1"/>
</dbReference>
<proteinExistence type="inferred from homology"/>
<evidence type="ECO:0000256" key="3">
    <source>
        <dbReference type="ARBA" id="ARBA00022679"/>
    </source>
</evidence>
<evidence type="ECO:0000256" key="4">
    <source>
        <dbReference type="ARBA" id="ARBA00022695"/>
    </source>
</evidence>
<evidence type="ECO:0000259" key="9">
    <source>
        <dbReference type="Pfam" id="PF06144"/>
    </source>
</evidence>
<keyword evidence="11" id="KW-1185">Reference proteome</keyword>
<dbReference type="SUPFAM" id="SSF52540">
    <property type="entry name" value="P-loop containing nucleoside triphosphate hydrolases"/>
    <property type="match status" value="1"/>
</dbReference>
<protein>
    <recommendedName>
        <fullName evidence="2">DNA polymerase III subunit delta</fullName>
        <ecNumber evidence="1">2.7.7.7</ecNumber>
    </recommendedName>
</protein>
<dbReference type="Proteomes" id="UP001556692">
    <property type="component" value="Unassembled WGS sequence"/>
</dbReference>
<keyword evidence="4 10" id="KW-0548">Nucleotidyltransferase</keyword>
<accession>A0ABV3SG10</accession>
<feature type="domain" description="DNA polymerase III delta N-terminal" evidence="9">
    <location>
        <begin position="24"/>
        <end position="121"/>
    </location>
</feature>
<reference evidence="10 11" key="1">
    <citation type="submission" date="2024-05" db="EMBL/GenBank/DDBJ databases">
        <authorList>
            <person name="Jiang F."/>
        </authorList>
    </citation>
    <scope>NUCLEOTIDE SEQUENCE [LARGE SCALE GENOMIC DNA]</scope>
    <source>
        <strain evidence="10 11">LZ166</strain>
    </source>
</reference>
<keyword evidence="5" id="KW-0235">DNA replication</keyword>
<evidence type="ECO:0000313" key="11">
    <source>
        <dbReference type="Proteomes" id="UP001556692"/>
    </source>
</evidence>
<comment type="catalytic activity">
    <reaction evidence="8">
        <text>DNA(n) + a 2'-deoxyribonucleoside 5'-triphosphate = DNA(n+1) + diphosphate</text>
        <dbReference type="Rhea" id="RHEA:22508"/>
        <dbReference type="Rhea" id="RHEA-COMP:17339"/>
        <dbReference type="Rhea" id="RHEA-COMP:17340"/>
        <dbReference type="ChEBI" id="CHEBI:33019"/>
        <dbReference type="ChEBI" id="CHEBI:61560"/>
        <dbReference type="ChEBI" id="CHEBI:173112"/>
        <dbReference type="EC" id="2.7.7.7"/>
    </reaction>
</comment>
<comment type="similarity">
    <text evidence="7">Belongs to the DNA polymerase HolA subunit family.</text>
</comment>
<dbReference type="InterPro" id="IPR027417">
    <property type="entry name" value="P-loop_NTPase"/>
</dbReference>
<dbReference type="InterPro" id="IPR008921">
    <property type="entry name" value="DNA_pol3_clamp-load_cplx_C"/>
</dbReference>
<dbReference type="EMBL" id="JBDPGJ010000002">
    <property type="protein sequence ID" value="MEX0405693.1"/>
    <property type="molecule type" value="Genomic_DNA"/>
</dbReference>
<evidence type="ECO:0000313" key="10">
    <source>
        <dbReference type="EMBL" id="MEX0405693.1"/>
    </source>
</evidence>
<keyword evidence="6" id="KW-0239">DNA-directed DNA polymerase</keyword>
<evidence type="ECO:0000256" key="6">
    <source>
        <dbReference type="ARBA" id="ARBA00022932"/>
    </source>
</evidence>
<dbReference type="NCBIfam" id="TIGR01128">
    <property type="entry name" value="holA"/>
    <property type="match status" value="1"/>
</dbReference>
<evidence type="ECO:0000256" key="7">
    <source>
        <dbReference type="ARBA" id="ARBA00034754"/>
    </source>
</evidence>
<evidence type="ECO:0000256" key="2">
    <source>
        <dbReference type="ARBA" id="ARBA00017703"/>
    </source>
</evidence>
<evidence type="ECO:0000256" key="5">
    <source>
        <dbReference type="ARBA" id="ARBA00022705"/>
    </source>
</evidence>
<dbReference type="Pfam" id="PF06144">
    <property type="entry name" value="DNA_pol3_delta"/>
    <property type="match status" value="1"/>
</dbReference>
<sequence length="346" mass="37140">MAQRKSHEVDGWLSRPDSRIAVVLIYGSDRGLVSERAKRFSTSTGLDPDDPFSVVKIDATEIDGDPGRLADEANTVSMFGGRRLIWIRNAGAQKGLAGAVKALLEAPPQDAVILIEAGELKKGSPLRSSVEAAPAAIALPCYADEGRSLDQLLDNQLQETGATISLDARQLLKSHLGGDRLATRGEIEKLLLYCAGQRHIGVQDVIASTGDVSAVTGDQVVDAMLQGEHAEMDSRLQRAFASGTAPFALLTAAMRQLQALSLMRAEMDRSGKTAASVVASARPPVFFARKTIIENALLRWSTETLTSALDRLQQTVLATRRRPELAPEIVRQTLLALTVTAARARA</sequence>
<keyword evidence="3 10" id="KW-0808">Transferase</keyword>
<gene>
    <name evidence="10" type="primary">holA</name>
    <name evidence="10" type="ORF">ABGN05_08475</name>
</gene>
<organism evidence="10 11">
    <name type="scientific">Aquibium pacificus</name>
    <dbReference type="NCBI Taxonomy" id="3153579"/>
    <lineage>
        <taxon>Bacteria</taxon>
        <taxon>Pseudomonadati</taxon>
        <taxon>Pseudomonadota</taxon>
        <taxon>Alphaproteobacteria</taxon>
        <taxon>Hyphomicrobiales</taxon>
        <taxon>Phyllobacteriaceae</taxon>
        <taxon>Aquibium</taxon>
    </lineage>
</organism>
<dbReference type="Gene3D" id="1.20.272.10">
    <property type="match status" value="1"/>
</dbReference>
<evidence type="ECO:0000256" key="1">
    <source>
        <dbReference type="ARBA" id="ARBA00012417"/>
    </source>
</evidence>
<dbReference type="SUPFAM" id="SSF48019">
    <property type="entry name" value="post-AAA+ oligomerization domain-like"/>
    <property type="match status" value="1"/>
</dbReference>
<evidence type="ECO:0000256" key="8">
    <source>
        <dbReference type="ARBA" id="ARBA00049244"/>
    </source>
</evidence>
<dbReference type="PANTHER" id="PTHR34388">
    <property type="entry name" value="DNA POLYMERASE III SUBUNIT DELTA"/>
    <property type="match status" value="1"/>
</dbReference>
<dbReference type="EC" id="2.7.7.7" evidence="1"/>
<dbReference type="GO" id="GO:0003887">
    <property type="term" value="F:DNA-directed DNA polymerase activity"/>
    <property type="evidence" value="ECO:0007669"/>
    <property type="project" value="UniProtKB-EC"/>
</dbReference>
<dbReference type="PANTHER" id="PTHR34388:SF1">
    <property type="entry name" value="DNA POLYMERASE III SUBUNIT DELTA"/>
    <property type="match status" value="1"/>
</dbReference>
<dbReference type="Gene3D" id="1.10.8.60">
    <property type="match status" value="1"/>
</dbReference>
<name>A0ABV3SG10_9HYPH</name>
<dbReference type="Gene3D" id="3.40.50.300">
    <property type="entry name" value="P-loop containing nucleotide triphosphate hydrolases"/>
    <property type="match status" value="1"/>
</dbReference>